<dbReference type="InterPro" id="IPR023210">
    <property type="entry name" value="NADP_OxRdtase_dom"/>
</dbReference>
<sequence length="253" mass="27355">MQYQSSGRHGLILSALGLDFRASARSGLGRGAVRELLAEVVDSGINYFHTRTAAADADMQRLLGELISDLHLPRDAYCLGAQLGAATTERPWPTQRGLSRKALRESCDQTLRRLDVEYLDLVFCEAGDPATPLAETLLAMDDLIRQGKVLYWGLTGWSAAGVAAVQELAALESRRAPIMQQQTLLSPAADPAQPYREALSQLAEWTGLRADGQPATAAAVHEVLTRTDLGSLIVPCRQPKELAGWLDCLPAPV</sequence>
<keyword evidence="2" id="KW-0521">NADP</keyword>
<dbReference type="Pfam" id="PF00248">
    <property type="entry name" value="Aldo_ket_red"/>
    <property type="match status" value="1"/>
</dbReference>
<evidence type="ECO:0000313" key="5">
    <source>
        <dbReference type="EMBL" id="AFC84945.1"/>
    </source>
</evidence>
<accession>H8L4B2</accession>
<evidence type="ECO:0000256" key="2">
    <source>
        <dbReference type="ARBA" id="ARBA00022857"/>
    </source>
</evidence>
<evidence type="ECO:0000259" key="4">
    <source>
        <dbReference type="Pfam" id="PF00248"/>
    </source>
</evidence>
<dbReference type="Proteomes" id="UP000005234">
    <property type="component" value="Chromosome"/>
</dbReference>
<dbReference type="SUPFAM" id="SSF51430">
    <property type="entry name" value="NAD(P)-linked oxidoreductase"/>
    <property type="match status" value="1"/>
</dbReference>
<feature type="domain" description="NADP-dependent oxidoreductase" evidence="4">
    <location>
        <begin position="33"/>
        <end position="188"/>
    </location>
</feature>
<dbReference type="Gene3D" id="3.20.20.100">
    <property type="entry name" value="NADP-dependent oxidoreductase domain"/>
    <property type="match status" value="1"/>
</dbReference>
<dbReference type="PANTHER" id="PTHR43150">
    <property type="entry name" value="HYPERKINETIC, ISOFORM M"/>
    <property type="match status" value="1"/>
</dbReference>
<dbReference type="InterPro" id="IPR005399">
    <property type="entry name" value="K_chnl_volt-dep_bsu_KCNAB-rel"/>
</dbReference>
<dbReference type="KEGG" id="fau:Fraau_0458"/>
<dbReference type="HOGENOM" id="CLU_1097332_0_0_6"/>
<evidence type="ECO:0000313" key="6">
    <source>
        <dbReference type="Proteomes" id="UP000005234"/>
    </source>
</evidence>
<evidence type="ECO:0000256" key="3">
    <source>
        <dbReference type="ARBA" id="ARBA00023002"/>
    </source>
</evidence>
<dbReference type="GO" id="GO:0016491">
    <property type="term" value="F:oxidoreductase activity"/>
    <property type="evidence" value="ECO:0007669"/>
    <property type="project" value="UniProtKB-KW"/>
</dbReference>
<evidence type="ECO:0000256" key="1">
    <source>
        <dbReference type="ARBA" id="ARBA00006515"/>
    </source>
</evidence>
<dbReference type="InterPro" id="IPR036812">
    <property type="entry name" value="NAD(P)_OxRdtase_dom_sf"/>
</dbReference>
<proteinExistence type="inferred from homology"/>
<gene>
    <name evidence="5" type="ordered locus">Fraau_0458</name>
</gene>
<organism evidence="5 6">
    <name type="scientific">Frateuria aurantia (strain ATCC 33424 / DSM 6220 / KCTC 2777 / LMG 1558 / NBRC 3245 / NCIMB 13370)</name>
    <name type="common">Acetobacter aurantius</name>
    <dbReference type="NCBI Taxonomy" id="767434"/>
    <lineage>
        <taxon>Bacteria</taxon>
        <taxon>Pseudomonadati</taxon>
        <taxon>Pseudomonadota</taxon>
        <taxon>Gammaproteobacteria</taxon>
        <taxon>Lysobacterales</taxon>
        <taxon>Rhodanobacteraceae</taxon>
        <taxon>Frateuria</taxon>
    </lineage>
</organism>
<dbReference type="STRING" id="767434.Fraau_0458"/>
<reference evidence="5" key="1">
    <citation type="submission" date="2012-02" db="EMBL/GenBank/DDBJ databases">
        <title>The complete genome of Frateuria aurantia DSM 6220.</title>
        <authorList>
            <consortium name="US DOE Joint Genome Institute (JGI-PGF)"/>
            <person name="Lucas S."/>
            <person name="Copeland A."/>
            <person name="Lapidus A."/>
            <person name="Glavina del Rio T."/>
            <person name="Dalin E."/>
            <person name="Tice H."/>
            <person name="Bruce D."/>
            <person name="Goodwin L."/>
            <person name="Pitluck S."/>
            <person name="Peters L."/>
            <person name="Ovchinnikova G."/>
            <person name="Teshima H."/>
            <person name="Kyrpides N."/>
            <person name="Mavromatis K."/>
            <person name="Ivanova N."/>
            <person name="Brettin T."/>
            <person name="Detter J.C."/>
            <person name="Han C."/>
            <person name="Larimer F."/>
            <person name="Land M."/>
            <person name="Hauser L."/>
            <person name="Markowitz V."/>
            <person name="Cheng J.-F."/>
            <person name="Hugenholtz P."/>
            <person name="Woyke T."/>
            <person name="Wu D."/>
            <person name="Brambilla E."/>
            <person name="Klenk H.-P."/>
            <person name="Eisen J.A."/>
        </authorList>
    </citation>
    <scope>NUCLEOTIDE SEQUENCE</scope>
    <source>
        <strain evidence="5">DSM 6220</strain>
    </source>
</reference>
<dbReference type="eggNOG" id="COG0667">
    <property type="taxonomic scope" value="Bacteria"/>
</dbReference>
<dbReference type="RefSeq" id="WP_014401951.1">
    <property type="nucleotide sequence ID" value="NC_017033.1"/>
</dbReference>
<comment type="similarity">
    <text evidence="1">Belongs to the shaker potassium channel beta subunit family.</text>
</comment>
<keyword evidence="6" id="KW-1185">Reference proteome</keyword>
<dbReference type="EMBL" id="CP003350">
    <property type="protein sequence ID" value="AFC84945.1"/>
    <property type="molecule type" value="Genomic_DNA"/>
</dbReference>
<keyword evidence="3" id="KW-0560">Oxidoreductase</keyword>
<dbReference type="AlphaFoldDB" id="H8L4B2"/>
<dbReference type="PANTHER" id="PTHR43150:SF2">
    <property type="entry name" value="HYPERKINETIC, ISOFORM M"/>
    <property type="match status" value="1"/>
</dbReference>
<protein>
    <submittedName>
        <fullName evidence="5">Putative oxidoreductase, aryl-alcohol dehydrogenase like protein</fullName>
    </submittedName>
</protein>
<name>H8L4B2_FRAAD</name>